<keyword evidence="2" id="KW-1185">Reference proteome</keyword>
<dbReference type="PATRIC" id="fig|1227739.3.peg.3506"/>
<dbReference type="RefSeq" id="WP_044003036.1">
    <property type="nucleotide sequence ID" value="NZ_CP007145.1"/>
</dbReference>
<dbReference type="Proteomes" id="UP000019423">
    <property type="component" value="Chromosome"/>
</dbReference>
<proteinExistence type="predicted"/>
<dbReference type="EMBL" id="CP007145">
    <property type="protein sequence ID" value="AHJ98935.1"/>
    <property type="molecule type" value="Genomic_DNA"/>
</dbReference>
<dbReference type="HOGENOM" id="CLU_2649531_0_0_10"/>
<dbReference type="KEGG" id="hsw:Hsw_3340"/>
<sequence length="76" mass="8188">MPPAAKKPDPKTPAKANTAGVFEANPKADKVFVTSDEQVFLREDFAKSHAKFLDDKALTTVERDADATEADNAPAE</sequence>
<gene>
    <name evidence="1" type="ORF">Hsw_3340</name>
</gene>
<dbReference type="STRING" id="1227739.Hsw_3340"/>
<name>W8FB97_9BACT</name>
<dbReference type="AlphaFoldDB" id="W8FB97"/>
<reference evidence="1 2" key="1">
    <citation type="submission" date="2014-01" db="EMBL/GenBank/DDBJ databases">
        <title>Complete genome sequence of ionizing-radiation resistance bacterium Hymenobacter swuensis DY53.</title>
        <authorList>
            <person name="Jung J.-H."/>
            <person name="Jeong S.-W."/>
            <person name="Joe M.-H."/>
            <person name="Cho y.-j."/>
            <person name="Kim M.-K."/>
            <person name="Lim S.-Y."/>
        </authorList>
    </citation>
    <scope>NUCLEOTIDE SEQUENCE [LARGE SCALE GENOMIC DNA]</scope>
    <source>
        <strain evidence="1 2">DY53</strain>
    </source>
</reference>
<evidence type="ECO:0000313" key="1">
    <source>
        <dbReference type="EMBL" id="AHJ98935.1"/>
    </source>
</evidence>
<accession>W8FB97</accession>
<organism evidence="1 2">
    <name type="scientific">Hymenobacter swuensis DY53</name>
    <dbReference type="NCBI Taxonomy" id="1227739"/>
    <lineage>
        <taxon>Bacteria</taxon>
        <taxon>Pseudomonadati</taxon>
        <taxon>Bacteroidota</taxon>
        <taxon>Cytophagia</taxon>
        <taxon>Cytophagales</taxon>
        <taxon>Hymenobacteraceae</taxon>
        <taxon>Hymenobacter</taxon>
    </lineage>
</organism>
<evidence type="ECO:0000313" key="2">
    <source>
        <dbReference type="Proteomes" id="UP000019423"/>
    </source>
</evidence>
<protein>
    <submittedName>
        <fullName evidence="1">Uncharacterized protein</fullName>
    </submittedName>
</protein>